<proteinExistence type="predicted"/>
<dbReference type="SUPFAM" id="SSF51261">
    <property type="entry name" value="Duplicated hybrid motif"/>
    <property type="match status" value="1"/>
</dbReference>
<dbReference type="Proteomes" id="UP000823636">
    <property type="component" value="Unassembled WGS sequence"/>
</dbReference>
<dbReference type="PANTHER" id="PTHR21666">
    <property type="entry name" value="PEPTIDASE-RELATED"/>
    <property type="match status" value="1"/>
</dbReference>
<organism evidence="2 3">
    <name type="scientific">Candidatus Caccoplasma merdipullorum</name>
    <dbReference type="NCBI Taxonomy" id="2840718"/>
    <lineage>
        <taxon>Bacteria</taxon>
        <taxon>Pseudomonadati</taxon>
        <taxon>Bacteroidota</taxon>
        <taxon>Bacteroidia</taxon>
        <taxon>Bacteroidales</taxon>
        <taxon>Bacteroidaceae</taxon>
        <taxon>Bacteroidaceae incertae sedis</taxon>
        <taxon>Candidatus Caccoplasma</taxon>
    </lineage>
</organism>
<dbReference type="InterPro" id="IPR050570">
    <property type="entry name" value="Cell_wall_metabolism_enzyme"/>
</dbReference>
<dbReference type="InterPro" id="IPR016047">
    <property type="entry name" value="M23ase_b-sheet_dom"/>
</dbReference>
<dbReference type="PANTHER" id="PTHR21666:SF270">
    <property type="entry name" value="MUREIN HYDROLASE ACTIVATOR ENVC"/>
    <property type="match status" value="1"/>
</dbReference>
<feature type="domain" description="M23ase beta-sheet core" evidence="1">
    <location>
        <begin position="47"/>
        <end position="115"/>
    </location>
</feature>
<reference evidence="2" key="2">
    <citation type="journal article" date="2021" name="PeerJ">
        <title>Extensive microbial diversity within the chicken gut microbiome revealed by metagenomics and culture.</title>
        <authorList>
            <person name="Gilroy R."/>
            <person name="Ravi A."/>
            <person name="Getino M."/>
            <person name="Pursley I."/>
            <person name="Horton D.L."/>
            <person name="Alikhan N.F."/>
            <person name="Baker D."/>
            <person name="Gharbi K."/>
            <person name="Hall N."/>
            <person name="Watson M."/>
            <person name="Adriaenssens E.M."/>
            <person name="Foster-Nyarko E."/>
            <person name="Jarju S."/>
            <person name="Secka A."/>
            <person name="Antonio M."/>
            <person name="Oren A."/>
            <person name="Chaudhuri R.R."/>
            <person name="La Ragione R."/>
            <person name="Hildebrand F."/>
            <person name="Pallen M.J."/>
        </authorList>
    </citation>
    <scope>NUCLEOTIDE SEQUENCE</scope>
    <source>
        <strain evidence="2">G3-4614</strain>
    </source>
</reference>
<dbReference type="Gene3D" id="2.70.70.10">
    <property type="entry name" value="Glucose Permease (Domain IIA)"/>
    <property type="match status" value="1"/>
</dbReference>
<comment type="caution">
    <text evidence="2">The sequence shown here is derived from an EMBL/GenBank/DDBJ whole genome shotgun (WGS) entry which is preliminary data.</text>
</comment>
<feature type="non-terminal residue" evidence="2">
    <location>
        <position position="307"/>
    </location>
</feature>
<protein>
    <submittedName>
        <fullName evidence="2">M23 family metallopeptidase</fullName>
    </submittedName>
</protein>
<dbReference type="CDD" id="cd12797">
    <property type="entry name" value="M23_peptidase"/>
    <property type="match status" value="1"/>
</dbReference>
<dbReference type="Pfam" id="PF01551">
    <property type="entry name" value="Peptidase_M23"/>
    <property type="match status" value="1"/>
</dbReference>
<sequence>MRIGMKLPAVLFCFAVFVLPAWGEIGLPMKIPFAITANFGELRTNHFHTGLDMRAPINTPVYAVDSGYVSRISVSSGGYGNALYIDHPSLGITTVYGHLNSFSPEIEKRLHEGQQRLGFYAVDLYFSPDDIPVKRGEMVARSGNRGSSGGPHLHFEVRETISERPLDPLKYYKDRLKDTRPPSIQSVSVMQYPGVAGERCLDKYSVSAGGSAKRVKEPIKAWGKVVLGVKAYDYVTGMSNIYGVRSVKLYKDGELVFFSQIDTLDFSLGRMINTFVDYRDWMENRSFYMQSYVSPGNRLPFYKVAVN</sequence>
<evidence type="ECO:0000313" key="3">
    <source>
        <dbReference type="Proteomes" id="UP000823636"/>
    </source>
</evidence>
<evidence type="ECO:0000259" key="1">
    <source>
        <dbReference type="Pfam" id="PF01551"/>
    </source>
</evidence>
<evidence type="ECO:0000313" key="2">
    <source>
        <dbReference type="EMBL" id="MBO8438279.1"/>
    </source>
</evidence>
<dbReference type="EMBL" id="JADIMW010000057">
    <property type="protein sequence ID" value="MBO8438279.1"/>
    <property type="molecule type" value="Genomic_DNA"/>
</dbReference>
<reference evidence="2" key="1">
    <citation type="submission" date="2020-10" db="EMBL/GenBank/DDBJ databases">
        <authorList>
            <person name="Gilroy R."/>
        </authorList>
    </citation>
    <scope>NUCLEOTIDE SEQUENCE</scope>
    <source>
        <strain evidence="2">G3-4614</strain>
    </source>
</reference>
<accession>A0A9D9E2D0</accession>
<dbReference type="AlphaFoldDB" id="A0A9D9E2D0"/>
<dbReference type="InterPro" id="IPR011055">
    <property type="entry name" value="Dup_hybrid_motif"/>
</dbReference>
<gene>
    <name evidence="2" type="ORF">IAC54_05205</name>
</gene>
<name>A0A9D9E2D0_9BACT</name>
<dbReference type="GO" id="GO:0004222">
    <property type="term" value="F:metalloendopeptidase activity"/>
    <property type="evidence" value="ECO:0007669"/>
    <property type="project" value="TreeGrafter"/>
</dbReference>